<feature type="region of interest" description="Disordered" evidence="2">
    <location>
        <begin position="1"/>
        <end position="22"/>
    </location>
</feature>
<dbReference type="SUPFAM" id="SSF57756">
    <property type="entry name" value="Retrovirus zinc finger-like domains"/>
    <property type="match status" value="1"/>
</dbReference>
<dbReference type="Pfam" id="PF00078">
    <property type="entry name" value="RVT_1"/>
    <property type="match status" value="1"/>
</dbReference>
<gene>
    <name evidence="5" type="ORF">INT46_007875</name>
</gene>
<dbReference type="CDD" id="cd01650">
    <property type="entry name" value="RT_nLTR_like"/>
    <property type="match status" value="1"/>
</dbReference>
<feature type="compositionally biased region" description="Basic and acidic residues" evidence="2">
    <location>
        <begin position="366"/>
        <end position="375"/>
    </location>
</feature>
<evidence type="ECO:0000313" key="6">
    <source>
        <dbReference type="Proteomes" id="UP000650833"/>
    </source>
</evidence>
<evidence type="ECO:0000259" key="3">
    <source>
        <dbReference type="PROSITE" id="PS50158"/>
    </source>
</evidence>
<dbReference type="Gene3D" id="4.10.60.10">
    <property type="entry name" value="Zinc finger, CCHC-type"/>
    <property type="match status" value="1"/>
</dbReference>
<dbReference type="PROSITE" id="PS50158">
    <property type="entry name" value="ZF_CCHC"/>
    <property type="match status" value="1"/>
</dbReference>
<evidence type="ECO:0000256" key="2">
    <source>
        <dbReference type="SAM" id="MobiDB-lite"/>
    </source>
</evidence>
<name>A0A8H7RQM1_9FUNG</name>
<comment type="caution">
    <text evidence="5">The sequence shown here is derived from an EMBL/GenBank/DDBJ whole genome shotgun (WGS) entry which is preliminary data.</text>
</comment>
<evidence type="ECO:0008006" key="7">
    <source>
        <dbReference type="Google" id="ProtNLM"/>
    </source>
</evidence>
<dbReference type="Proteomes" id="UP000650833">
    <property type="component" value="Unassembled WGS sequence"/>
</dbReference>
<dbReference type="PANTHER" id="PTHR31635:SF196">
    <property type="entry name" value="REVERSE TRANSCRIPTASE DOMAIN-CONTAINING PROTEIN-RELATED"/>
    <property type="match status" value="1"/>
</dbReference>
<dbReference type="Gene3D" id="3.60.10.10">
    <property type="entry name" value="Endonuclease/exonuclease/phosphatase"/>
    <property type="match status" value="1"/>
</dbReference>
<dbReference type="GO" id="GO:0003676">
    <property type="term" value="F:nucleic acid binding"/>
    <property type="evidence" value="ECO:0007669"/>
    <property type="project" value="InterPro"/>
</dbReference>
<dbReference type="Pfam" id="PF03372">
    <property type="entry name" value="Exo_endo_phos"/>
    <property type="match status" value="1"/>
</dbReference>
<dbReference type="Pfam" id="PF00098">
    <property type="entry name" value="zf-CCHC"/>
    <property type="match status" value="1"/>
</dbReference>
<evidence type="ECO:0000313" key="5">
    <source>
        <dbReference type="EMBL" id="KAG2214915.1"/>
    </source>
</evidence>
<keyword evidence="1" id="KW-0863">Zinc-finger</keyword>
<dbReference type="GO" id="GO:0008270">
    <property type="term" value="F:zinc ion binding"/>
    <property type="evidence" value="ECO:0007669"/>
    <property type="project" value="UniProtKB-KW"/>
</dbReference>
<protein>
    <recommendedName>
        <fullName evidence="7">Reverse transcriptase</fullName>
    </recommendedName>
</protein>
<feature type="compositionally biased region" description="Basic and acidic residues" evidence="2">
    <location>
        <begin position="344"/>
        <end position="353"/>
    </location>
</feature>
<feature type="domain" description="CCHC-type" evidence="3">
    <location>
        <begin position="302"/>
        <end position="316"/>
    </location>
</feature>
<keyword evidence="1" id="KW-0862">Zinc</keyword>
<dbReference type="EMBL" id="JAEPRC010000018">
    <property type="protein sequence ID" value="KAG2214915.1"/>
    <property type="molecule type" value="Genomic_DNA"/>
</dbReference>
<feature type="region of interest" description="Disordered" evidence="2">
    <location>
        <begin position="329"/>
        <end position="427"/>
    </location>
</feature>
<dbReference type="SMART" id="SM00343">
    <property type="entry name" value="ZnF_C2HC"/>
    <property type="match status" value="2"/>
</dbReference>
<dbReference type="InterPro" id="IPR005135">
    <property type="entry name" value="Endo/exonuclease/phosphatase"/>
</dbReference>
<proteinExistence type="predicted"/>
<dbReference type="SUPFAM" id="SSF56219">
    <property type="entry name" value="DNase I-like"/>
    <property type="match status" value="1"/>
</dbReference>
<reference evidence="5" key="1">
    <citation type="submission" date="2020-12" db="EMBL/GenBank/DDBJ databases">
        <title>Metabolic potential, ecology and presence of endohyphal bacteria is reflected in genomic diversity of Mucoromycotina.</title>
        <authorList>
            <person name="Muszewska A."/>
            <person name="Okrasinska A."/>
            <person name="Steczkiewicz K."/>
            <person name="Drgas O."/>
            <person name="Orlowska M."/>
            <person name="Perlinska-Lenart U."/>
            <person name="Aleksandrzak-Piekarczyk T."/>
            <person name="Szatraj K."/>
            <person name="Zielenkiewicz U."/>
            <person name="Pilsyk S."/>
            <person name="Malc E."/>
            <person name="Mieczkowski P."/>
            <person name="Kruszewska J.S."/>
            <person name="Biernat P."/>
            <person name="Pawlowska J."/>
        </authorList>
    </citation>
    <scope>NUCLEOTIDE SEQUENCE</scope>
    <source>
        <strain evidence="5">CBS 226.32</strain>
    </source>
</reference>
<dbReference type="InterPro" id="IPR043502">
    <property type="entry name" value="DNA/RNA_pol_sf"/>
</dbReference>
<keyword evidence="1" id="KW-0479">Metal-binding</keyword>
<dbReference type="InterPro" id="IPR036875">
    <property type="entry name" value="Znf_CCHC_sf"/>
</dbReference>
<dbReference type="PROSITE" id="PS50878">
    <property type="entry name" value="RT_POL"/>
    <property type="match status" value="1"/>
</dbReference>
<dbReference type="SUPFAM" id="SSF56672">
    <property type="entry name" value="DNA/RNA polymerases"/>
    <property type="match status" value="1"/>
</dbReference>
<accession>A0A8H7RQM1</accession>
<evidence type="ECO:0000256" key="1">
    <source>
        <dbReference type="PROSITE-ProRule" id="PRU00047"/>
    </source>
</evidence>
<dbReference type="InterPro" id="IPR000477">
    <property type="entry name" value="RT_dom"/>
</dbReference>
<dbReference type="PANTHER" id="PTHR31635">
    <property type="entry name" value="REVERSE TRANSCRIPTASE DOMAIN-CONTAINING PROTEIN-RELATED"/>
    <property type="match status" value="1"/>
</dbReference>
<dbReference type="InterPro" id="IPR036691">
    <property type="entry name" value="Endo/exonu/phosph_ase_sf"/>
</dbReference>
<keyword evidence="6" id="KW-1185">Reference proteome</keyword>
<feature type="compositionally biased region" description="Polar residues" evidence="2">
    <location>
        <begin position="1"/>
        <end position="19"/>
    </location>
</feature>
<dbReference type="GO" id="GO:0003824">
    <property type="term" value="F:catalytic activity"/>
    <property type="evidence" value="ECO:0007669"/>
    <property type="project" value="InterPro"/>
</dbReference>
<feature type="compositionally biased region" description="Basic and acidic residues" evidence="2">
    <location>
        <begin position="386"/>
        <end position="406"/>
    </location>
</feature>
<organism evidence="5 6">
    <name type="scientific">Mucor plumbeus</name>
    <dbReference type="NCBI Taxonomy" id="97098"/>
    <lineage>
        <taxon>Eukaryota</taxon>
        <taxon>Fungi</taxon>
        <taxon>Fungi incertae sedis</taxon>
        <taxon>Mucoromycota</taxon>
        <taxon>Mucoromycotina</taxon>
        <taxon>Mucoromycetes</taxon>
        <taxon>Mucorales</taxon>
        <taxon>Mucorineae</taxon>
        <taxon>Mucoraceae</taxon>
        <taxon>Mucor</taxon>
    </lineage>
</organism>
<sequence length="1736" mass="197185">MVETRQQQQTHPNSSSSINERPMLWTHIVQSRRKGNNKKQIVSFNPTMIQRPVTDAEASQNAIHGTSPSGPIAVVRPFIKGMEQDSVFIDLTTVKDRGLLNKALLKFNESSNNSDFYEDFLGYSKQTRNYPEHGFLETMWLPTSQGRKTIIEEGITLEDGTFLKGFPSYPADATIVRLTMENLPYLPAIKLKEEMAKRLSCFGDVLDHGISRIDGIFHGEGYATINLTLANIADNECMASHTDGSACPGHKHLESLARVILWDHVEQRKVLLQRDKMPDFCRNCQSTDHCRADCPDYKKWVRCYHCNQTGHVAKNCSCNNSIATAPAKVRAIENPPSKQKARKGAKESSEVKKGTRTSGSGQSVKHGTDGDHLMTEVHSLPSIGQRLEHPKTPHTEEDDLMSDRPSTRGQENDDDELMTDEHLGDTGSEQTEIAIADAATGMGEQDTLLNNKPAISDADALMSIANDVKDVENQSPLSPRSPPLDPTLAILKIAKTATSSDISYLRQQAAAAAAAVTPQELNSKNRYDILVLQETHASDISTQELLINHFSCKSSLWTQHCGIVSLSTKFTLQNISDGIDGGRYILAHIYLTQDLETTTTIPPIATILNIYGRSDLHSARSAFYSELLDGPIVKDTITNSNNNPIFIMGDFNYQYKDRRMDGSSAHHQVTSVVQLYLSQDWTDHNLLGFLFRYQDFNGRGPGSWKANPFLARNKDFRQALAKHLEGNMEQFSVVKSFSTPQQLWDWIKGEVKIFVKTYQIEDKNWRQKQLHRLQSKRNKALRHQKLRGLVFQGIETLETQIQSLQQSLAEIEILKGGKYWREHGKKSAGFLKRTAIHRENRRSITELRDPITKELCQDQGHLSTIATDFYSSLFTPTPINAVAARTLLRSIPRHLKITSEQKDELMDSIVVEELLEESKSTPRRSSPGPDGLTYEILNLVMKFPPYHDLISVIYNEALSKGKFPASWNESIMTLLYKKGDPADMKNYRPLSLANTDYKLFTRIINCRIMEVSSQLISRHQLGFIPGRFIAENDMICQTIMEDAQRKWTEAEQRGNDPYFRSLSIDIGLLLDQEKAYDRVNLDYLKKVLQKFGFPRKLVTCVFKLMADNVIRININGHLSTEVSKLRGLKQGDPLSPILYNLAFEPFLLTILQDQRIQGYSMGSIQTKVLCYADDALVFVHDKHDLARLEEHMNLYCAASNAKFNHEKVQAFSVSGRDIWHKWEHQLTGMQITHLHSVEDDTPLIYLGFPLIQSRIQRVSFMGSLTTKIKMAVNMHSTRSLSVVGRATVLNSLILSKLWYILRVTPLTAEDFRRLRSIAIQFLLKSMFPVIPWSIWILPKAKGGLGVIDIQTQASALYFRWLQPLLAFGQSTIDAHPAFNLLSLHIRNINQCQFHSIPLLFPCSRPQGLRKQRTETVDMLYKAIDMLPRSFDVARLNAATALVLPLQTAFYVPASSTLSVSLKVKNMLVSDVFQYDARLNFLHWKDTRDPSLLQWKRTPQTVFRGLASGKFKFQHYFVPLCNPSSVIDQTISFQPFVNQLQLSDGQSMSTIKASAKRFRASVTTSSIPPLALRNISSDHWKMFWSLSLTAIQRNVVYRLITGRIPNRRLLHYIMPRIFDSPQCSVCLLSIDSADHVLFFCPKKEKIWQGIIFEFLWPTTSITDIKEALMSLDFSKIWYSQIKDVKPYMILFTTISQIWLAQMRFVFDKTPILPTAILATIRKQIYQRIAEDQCHSLL</sequence>
<feature type="compositionally biased region" description="Polar residues" evidence="2">
    <location>
        <begin position="356"/>
        <end position="365"/>
    </location>
</feature>
<dbReference type="OrthoDB" id="2290280at2759"/>
<evidence type="ECO:0000259" key="4">
    <source>
        <dbReference type="PROSITE" id="PS50878"/>
    </source>
</evidence>
<dbReference type="InterPro" id="IPR001878">
    <property type="entry name" value="Znf_CCHC"/>
</dbReference>
<feature type="domain" description="Reverse transcriptase" evidence="4">
    <location>
        <begin position="956"/>
        <end position="1250"/>
    </location>
</feature>